<sequence>MNSENLKSFVNQDLSEKKVSKTKSESKKVDAAISQGKQLNELEQDNDINKFTIKICNTDNQKLMELTSALRINRELMIESAMNFVYYSIDRLKIDRDQLIKQMGKLGESYDSDNSIPYTLNLSQVIIQNIKKIGMEGRVNDCAILGIRLLYQNNCIVTESGKASESSKEK</sequence>
<dbReference type="EMBL" id="JADEWU010000017">
    <property type="protein sequence ID" value="MBE9143508.1"/>
    <property type="molecule type" value="Genomic_DNA"/>
</dbReference>
<name>A0ABR9UAM3_9CYAN</name>
<keyword evidence="3" id="KW-1185">Reference proteome</keyword>
<feature type="region of interest" description="Disordered" evidence="1">
    <location>
        <begin position="1"/>
        <end position="27"/>
    </location>
</feature>
<protein>
    <submittedName>
        <fullName evidence="2">Uncharacterized protein</fullName>
    </submittedName>
</protein>
<comment type="caution">
    <text evidence="2">The sequence shown here is derived from an EMBL/GenBank/DDBJ whole genome shotgun (WGS) entry which is preliminary data.</text>
</comment>
<organism evidence="2 3">
    <name type="scientific">Planktothrix mougeotii LEGE 06226</name>
    <dbReference type="NCBI Taxonomy" id="1828728"/>
    <lineage>
        <taxon>Bacteria</taxon>
        <taxon>Bacillati</taxon>
        <taxon>Cyanobacteriota</taxon>
        <taxon>Cyanophyceae</taxon>
        <taxon>Oscillatoriophycideae</taxon>
        <taxon>Oscillatoriales</taxon>
        <taxon>Microcoleaceae</taxon>
        <taxon>Planktothrix</taxon>
    </lineage>
</organism>
<feature type="compositionally biased region" description="Basic and acidic residues" evidence="1">
    <location>
        <begin position="14"/>
        <end position="27"/>
    </location>
</feature>
<evidence type="ECO:0000313" key="2">
    <source>
        <dbReference type="EMBL" id="MBE9143508.1"/>
    </source>
</evidence>
<reference evidence="2 3" key="1">
    <citation type="submission" date="2020-10" db="EMBL/GenBank/DDBJ databases">
        <authorList>
            <person name="Castelo-Branco R."/>
            <person name="Eusebio N."/>
            <person name="Adriana R."/>
            <person name="Vieira A."/>
            <person name="Brugerolle De Fraissinette N."/>
            <person name="Rezende De Castro R."/>
            <person name="Schneider M.P."/>
            <person name="Vasconcelos V."/>
            <person name="Leao P.N."/>
        </authorList>
    </citation>
    <scope>NUCLEOTIDE SEQUENCE [LARGE SCALE GENOMIC DNA]</scope>
    <source>
        <strain evidence="2 3">LEGE 06226</strain>
    </source>
</reference>
<feature type="compositionally biased region" description="Polar residues" evidence="1">
    <location>
        <begin position="1"/>
        <end position="13"/>
    </location>
</feature>
<dbReference type="Proteomes" id="UP000640725">
    <property type="component" value="Unassembled WGS sequence"/>
</dbReference>
<proteinExistence type="predicted"/>
<gene>
    <name evidence="2" type="ORF">IQ236_09750</name>
</gene>
<evidence type="ECO:0000256" key="1">
    <source>
        <dbReference type="SAM" id="MobiDB-lite"/>
    </source>
</evidence>
<accession>A0ABR9UAM3</accession>
<evidence type="ECO:0000313" key="3">
    <source>
        <dbReference type="Proteomes" id="UP000640725"/>
    </source>
</evidence>
<dbReference type="RefSeq" id="WP_193869086.1">
    <property type="nucleotide sequence ID" value="NZ_JADEWU010000017.1"/>
</dbReference>